<dbReference type="GO" id="GO:0030247">
    <property type="term" value="F:polysaccharide binding"/>
    <property type="evidence" value="ECO:0007669"/>
    <property type="project" value="InterPro"/>
</dbReference>
<dbReference type="PANTHER" id="PTHR33138:SF72">
    <property type="entry name" value="WALL-ASSOCIATED RECEPTOR KINASE CARBOXY-TERMINAL PROTEIN"/>
    <property type="match status" value="1"/>
</dbReference>
<dbReference type="Pfam" id="PF13947">
    <property type="entry name" value="GUB_WAK_bind"/>
    <property type="match status" value="1"/>
</dbReference>
<evidence type="ECO:0000313" key="7">
    <source>
        <dbReference type="EMBL" id="PIA33374.1"/>
    </source>
</evidence>
<gene>
    <name evidence="7" type="ORF">AQUCO_04100062v1</name>
</gene>
<name>A0A2G5CPZ0_AQUCA</name>
<dbReference type="Proteomes" id="UP000230069">
    <property type="component" value="Unassembled WGS sequence"/>
</dbReference>
<dbReference type="InterPro" id="IPR025287">
    <property type="entry name" value="WAK_GUB"/>
</dbReference>
<evidence type="ECO:0000259" key="6">
    <source>
        <dbReference type="Pfam" id="PF14380"/>
    </source>
</evidence>
<keyword evidence="2" id="KW-0732">Signal</keyword>
<reference evidence="7 8" key="1">
    <citation type="submission" date="2017-09" db="EMBL/GenBank/DDBJ databases">
        <title>WGS assembly of Aquilegia coerulea Goldsmith.</title>
        <authorList>
            <person name="Hodges S."/>
            <person name="Kramer E."/>
            <person name="Nordborg M."/>
            <person name="Tomkins J."/>
            <person name="Borevitz J."/>
            <person name="Derieg N."/>
            <person name="Yan J."/>
            <person name="Mihaltcheva S."/>
            <person name="Hayes R.D."/>
            <person name="Rokhsar D."/>
        </authorList>
    </citation>
    <scope>NUCLEOTIDE SEQUENCE [LARGE SCALE GENOMIC DNA]</scope>
    <source>
        <strain evidence="8">cv. Goldsmith</strain>
    </source>
</reference>
<dbReference type="GO" id="GO:0016020">
    <property type="term" value="C:membrane"/>
    <property type="evidence" value="ECO:0007669"/>
    <property type="project" value="UniProtKB-SubCell"/>
</dbReference>
<keyword evidence="8" id="KW-1185">Reference proteome</keyword>
<keyword evidence="4" id="KW-0812">Transmembrane</keyword>
<feature type="domain" description="Wall-associated receptor kinase galacturonan-binding" evidence="5">
    <location>
        <begin position="45"/>
        <end position="108"/>
    </location>
</feature>
<evidence type="ECO:0000256" key="2">
    <source>
        <dbReference type="ARBA" id="ARBA00022729"/>
    </source>
</evidence>
<evidence type="ECO:0008006" key="9">
    <source>
        <dbReference type="Google" id="ProtNLM"/>
    </source>
</evidence>
<evidence type="ECO:0000256" key="3">
    <source>
        <dbReference type="ARBA" id="ARBA00023180"/>
    </source>
</evidence>
<dbReference type="FunCoup" id="A0A2G5CPZ0">
    <property type="interactions" value="298"/>
</dbReference>
<evidence type="ECO:0000313" key="8">
    <source>
        <dbReference type="Proteomes" id="UP000230069"/>
    </source>
</evidence>
<keyword evidence="3" id="KW-0325">Glycoprotein</keyword>
<dbReference type="STRING" id="218851.A0A2G5CPZ0"/>
<comment type="subcellular location">
    <subcellularLocation>
        <location evidence="1">Membrane</location>
        <topology evidence="1">Single-pass membrane protein</topology>
    </subcellularLocation>
</comment>
<keyword evidence="4" id="KW-0472">Membrane</keyword>
<dbReference type="AlphaFoldDB" id="A0A2G5CPZ0"/>
<evidence type="ECO:0000259" key="5">
    <source>
        <dbReference type="Pfam" id="PF13947"/>
    </source>
</evidence>
<dbReference type="Pfam" id="PF14380">
    <property type="entry name" value="WAK_assoc"/>
    <property type="match status" value="1"/>
</dbReference>
<proteinExistence type="predicted"/>
<evidence type="ECO:0000256" key="4">
    <source>
        <dbReference type="SAM" id="Phobius"/>
    </source>
</evidence>
<protein>
    <recommendedName>
        <fullName evidence="9">Wall-associated receptor kinase galacturonan-binding domain-containing protein</fullName>
    </recommendedName>
</protein>
<sequence length="284" mass="32647">MVRFGSVLAKTGNRTPTYFLFIINIIFFFNIWLSFCAEDSKYFTCAKPFECGDMKNITYPFWGNGRPEYCGHPDFQLKCRKDKSVEIEIQSQNYRVLHFNYLRRTLRLIPLSNYGGDCPRFYNISLNMNIFNYSRPTTQTLTLFYNCPSIPNLLTNFTCSINANTNGYNYLGKLDLTPQLKPPIFSILIHSIVRILEQKSGENFSTLQNSFLCYNFVNDYGPTSSLEEVLRNGFEVVYVTDVPICNECETSGGRCGYDQISAQPICFCRDGQNPRSCDTSPAYQ</sequence>
<feature type="transmembrane region" description="Helical" evidence="4">
    <location>
        <begin position="18"/>
        <end position="35"/>
    </location>
</feature>
<dbReference type="InterPro" id="IPR032872">
    <property type="entry name" value="WAK_assoc_C"/>
</dbReference>
<keyword evidence="4" id="KW-1133">Transmembrane helix</keyword>
<feature type="domain" description="Wall-associated receptor kinase C-terminal" evidence="6">
    <location>
        <begin position="221"/>
        <end position="271"/>
    </location>
</feature>
<accession>A0A2G5CPZ0</accession>
<organism evidence="7 8">
    <name type="scientific">Aquilegia coerulea</name>
    <name type="common">Rocky mountain columbine</name>
    <dbReference type="NCBI Taxonomy" id="218851"/>
    <lineage>
        <taxon>Eukaryota</taxon>
        <taxon>Viridiplantae</taxon>
        <taxon>Streptophyta</taxon>
        <taxon>Embryophyta</taxon>
        <taxon>Tracheophyta</taxon>
        <taxon>Spermatophyta</taxon>
        <taxon>Magnoliopsida</taxon>
        <taxon>Ranunculales</taxon>
        <taxon>Ranunculaceae</taxon>
        <taxon>Thalictroideae</taxon>
        <taxon>Aquilegia</taxon>
    </lineage>
</organism>
<dbReference type="PANTHER" id="PTHR33138">
    <property type="entry name" value="OS01G0690200 PROTEIN"/>
    <property type="match status" value="1"/>
</dbReference>
<dbReference type="OrthoDB" id="4062651at2759"/>
<dbReference type="EMBL" id="KZ305058">
    <property type="protein sequence ID" value="PIA33374.1"/>
    <property type="molecule type" value="Genomic_DNA"/>
</dbReference>
<dbReference type="InParanoid" id="A0A2G5CPZ0"/>
<evidence type="ECO:0000256" key="1">
    <source>
        <dbReference type="ARBA" id="ARBA00004167"/>
    </source>
</evidence>